<dbReference type="InterPro" id="IPR036291">
    <property type="entry name" value="NAD(P)-bd_dom_sf"/>
</dbReference>
<reference evidence="4 5" key="1">
    <citation type="submission" date="2016-08" db="EMBL/GenBank/DDBJ databases">
        <title>Evolution of the type three secretion system and type three effector repertoires in Xanthomonas.</title>
        <authorList>
            <person name="Merda D."/>
            <person name="Briand M."/>
            <person name="Bosis E."/>
            <person name="Rousseau C."/>
            <person name="Portier P."/>
            <person name="Jacques M.-A."/>
            <person name="Fischer-Le Saux M."/>
        </authorList>
    </citation>
    <scope>NUCLEOTIDE SEQUENCE [LARGE SCALE GENOMIC DNA]</scope>
    <source>
        <strain evidence="4 5">CFBP 4691</strain>
    </source>
</reference>
<sequence>MSTTIYDLHNRTAIVTGGSSGIGAGIAQRLHEAGARVVIWDLSTGIDVTDVHAVDAAAGRVAAEFGGIDILVNCAGIIGLNGPLWEYDVQEWRRVIDVDLHGTFIPCRACIPHMLTRDRGRIVNLGSIAGKEGNANAAAYSAAKAGVLALTKSLGKELAHTGIRVNAIAPAMVRTALFEQMSEEYMQRMIAKIPLGRPGEIDEIAALCLWLCSDECTFSTGAVFDASGGRAVY</sequence>
<evidence type="ECO:0000313" key="4">
    <source>
        <dbReference type="EMBL" id="PPT91125.1"/>
    </source>
</evidence>
<dbReference type="GO" id="GO:0016491">
    <property type="term" value="F:oxidoreductase activity"/>
    <property type="evidence" value="ECO:0007669"/>
    <property type="project" value="UniProtKB-KW"/>
</dbReference>
<dbReference type="PRINTS" id="PR00081">
    <property type="entry name" value="GDHRDH"/>
</dbReference>
<dbReference type="EMBL" id="MIGX01000034">
    <property type="protein sequence ID" value="PPT91125.1"/>
    <property type="molecule type" value="Genomic_DNA"/>
</dbReference>
<dbReference type="Pfam" id="PF00106">
    <property type="entry name" value="adh_short"/>
    <property type="match status" value="1"/>
</dbReference>
<dbReference type="FunFam" id="3.40.50.720:FF:000084">
    <property type="entry name" value="Short-chain dehydrogenase reductase"/>
    <property type="match status" value="1"/>
</dbReference>
<dbReference type="PROSITE" id="PS00061">
    <property type="entry name" value="ADH_SHORT"/>
    <property type="match status" value="1"/>
</dbReference>
<dbReference type="Proteomes" id="UP000239898">
    <property type="component" value="Unassembled WGS sequence"/>
</dbReference>
<dbReference type="Pfam" id="PF13561">
    <property type="entry name" value="adh_short_C2"/>
    <property type="match status" value="1"/>
</dbReference>
<dbReference type="InterPro" id="IPR020904">
    <property type="entry name" value="Sc_DH/Rdtase_CS"/>
</dbReference>
<gene>
    <name evidence="4" type="ORF">XthCFBP4691_09055</name>
</gene>
<dbReference type="OrthoDB" id="9804774at2"/>
<dbReference type="InterPro" id="IPR002347">
    <property type="entry name" value="SDR_fam"/>
</dbReference>
<keyword evidence="2" id="KW-0560">Oxidoreductase</keyword>
<dbReference type="AlphaFoldDB" id="A0A2S6ZFT3"/>
<dbReference type="PANTHER" id="PTHR24321:SF15">
    <property type="entry name" value="OXIDOREDUCTASE UCPA"/>
    <property type="match status" value="1"/>
</dbReference>
<comment type="caution">
    <text evidence="4">The sequence shown here is derived from an EMBL/GenBank/DDBJ whole genome shotgun (WGS) entry which is preliminary data.</text>
</comment>
<evidence type="ECO:0000256" key="2">
    <source>
        <dbReference type="ARBA" id="ARBA00023002"/>
    </source>
</evidence>
<dbReference type="PANTHER" id="PTHR24321">
    <property type="entry name" value="DEHYDROGENASES, SHORT CHAIN"/>
    <property type="match status" value="1"/>
</dbReference>
<dbReference type="SUPFAM" id="SSF51735">
    <property type="entry name" value="NAD(P)-binding Rossmann-fold domains"/>
    <property type="match status" value="1"/>
</dbReference>
<dbReference type="PRINTS" id="PR00080">
    <property type="entry name" value="SDRFAMILY"/>
</dbReference>
<evidence type="ECO:0000256" key="3">
    <source>
        <dbReference type="RuleBase" id="RU000363"/>
    </source>
</evidence>
<organism evidence="4 5">
    <name type="scientific">Xanthomonas theicola</name>
    <dbReference type="NCBI Taxonomy" id="56464"/>
    <lineage>
        <taxon>Bacteria</taxon>
        <taxon>Pseudomonadati</taxon>
        <taxon>Pseudomonadota</taxon>
        <taxon>Gammaproteobacteria</taxon>
        <taxon>Lysobacterales</taxon>
        <taxon>Lysobacteraceae</taxon>
        <taxon>Xanthomonas</taxon>
    </lineage>
</organism>
<name>A0A2S6ZFT3_9XANT</name>
<evidence type="ECO:0000256" key="1">
    <source>
        <dbReference type="ARBA" id="ARBA00006484"/>
    </source>
</evidence>
<accession>A0A2S6ZFT3</accession>
<protein>
    <submittedName>
        <fullName evidence="4">3-oxoacyl-ACP reductase</fullName>
    </submittedName>
</protein>
<comment type="similarity">
    <text evidence="1 3">Belongs to the short-chain dehydrogenases/reductases (SDR) family.</text>
</comment>
<dbReference type="Gene3D" id="3.40.50.720">
    <property type="entry name" value="NAD(P)-binding Rossmann-like Domain"/>
    <property type="match status" value="1"/>
</dbReference>
<dbReference type="RefSeq" id="WP_128420113.1">
    <property type="nucleotide sequence ID" value="NZ_CP049017.1"/>
</dbReference>
<proteinExistence type="inferred from homology"/>
<keyword evidence="5" id="KW-1185">Reference proteome</keyword>
<evidence type="ECO:0000313" key="5">
    <source>
        <dbReference type="Proteomes" id="UP000239898"/>
    </source>
</evidence>